<evidence type="ECO:0000313" key="2">
    <source>
        <dbReference type="Proteomes" id="UP000499080"/>
    </source>
</evidence>
<dbReference type="OrthoDB" id="2641892at2759"/>
<proteinExistence type="predicted"/>
<gene>
    <name evidence="1" type="ORF">AVEN_87669_1</name>
</gene>
<protein>
    <submittedName>
        <fullName evidence="1">Uncharacterized protein</fullName>
    </submittedName>
</protein>
<dbReference type="EMBL" id="BGPR01000264">
    <property type="protein sequence ID" value="GBM09054.1"/>
    <property type="molecule type" value="Genomic_DNA"/>
</dbReference>
<reference evidence="1 2" key="1">
    <citation type="journal article" date="2019" name="Sci. Rep.">
        <title>Orb-weaving spider Araneus ventricosus genome elucidates the spidroin gene catalogue.</title>
        <authorList>
            <person name="Kono N."/>
            <person name="Nakamura H."/>
            <person name="Ohtoshi R."/>
            <person name="Moran D.A.P."/>
            <person name="Shinohara A."/>
            <person name="Yoshida Y."/>
            <person name="Fujiwara M."/>
            <person name="Mori M."/>
            <person name="Tomita M."/>
            <person name="Arakawa K."/>
        </authorList>
    </citation>
    <scope>NUCLEOTIDE SEQUENCE [LARGE SCALE GENOMIC DNA]</scope>
</reference>
<accession>A0A4Y2CZ96</accession>
<evidence type="ECO:0000313" key="1">
    <source>
        <dbReference type="EMBL" id="GBM09054.1"/>
    </source>
</evidence>
<organism evidence="1 2">
    <name type="scientific">Araneus ventricosus</name>
    <name type="common">Orbweaver spider</name>
    <name type="synonym">Epeira ventricosa</name>
    <dbReference type="NCBI Taxonomy" id="182803"/>
    <lineage>
        <taxon>Eukaryota</taxon>
        <taxon>Metazoa</taxon>
        <taxon>Ecdysozoa</taxon>
        <taxon>Arthropoda</taxon>
        <taxon>Chelicerata</taxon>
        <taxon>Arachnida</taxon>
        <taxon>Araneae</taxon>
        <taxon>Araneomorphae</taxon>
        <taxon>Entelegynae</taxon>
        <taxon>Araneoidea</taxon>
        <taxon>Araneidae</taxon>
        <taxon>Araneus</taxon>
    </lineage>
</organism>
<sequence length="106" mass="12293">MRALESERDFSAWLLDIEEKKSSSTIQLPLQFYPSIQDPIQQLYSDVDFSSVTPQELKGRAIFTVNNEGSMEINNKVLKFMRRNEAVYKAVDMIIIEDTQDQLTFP</sequence>
<dbReference type="AlphaFoldDB" id="A0A4Y2CZ96"/>
<name>A0A4Y2CZ96_ARAVE</name>
<comment type="caution">
    <text evidence="1">The sequence shown here is derived from an EMBL/GenBank/DDBJ whole genome shotgun (WGS) entry which is preliminary data.</text>
</comment>
<dbReference type="Proteomes" id="UP000499080">
    <property type="component" value="Unassembled WGS sequence"/>
</dbReference>
<keyword evidence="2" id="KW-1185">Reference proteome</keyword>